<reference evidence="14 15" key="1">
    <citation type="journal article" date="2024" name="Nat. Commun.">
        <title>Phylogenomics reveals the evolutionary origins of lichenization in chlorophyte algae.</title>
        <authorList>
            <person name="Puginier C."/>
            <person name="Libourel C."/>
            <person name="Otte J."/>
            <person name="Skaloud P."/>
            <person name="Haon M."/>
            <person name="Grisel S."/>
            <person name="Petersen M."/>
            <person name="Berrin J.G."/>
            <person name="Delaux P.M."/>
            <person name="Dal Grande F."/>
            <person name="Keller J."/>
        </authorList>
    </citation>
    <scope>NUCLEOTIDE SEQUENCE [LARGE SCALE GENOMIC DNA]</scope>
    <source>
        <strain evidence="14 15">SAG 245.80</strain>
    </source>
</reference>
<feature type="domain" description="VWFA" evidence="13">
    <location>
        <begin position="358"/>
        <end position="532"/>
    </location>
</feature>
<dbReference type="Proteomes" id="UP001445335">
    <property type="component" value="Unassembled WGS sequence"/>
</dbReference>
<dbReference type="SMART" id="SM00327">
    <property type="entry name" value="VWA"/>
    <property type="match status" value="1"/>
</dbReference>
<protein>
    <recommendedName>
        <fullName evidence="3">RING-type E3 ubiquitin transferase</fullName>
        <ecNumber evidence="3">2.3.2.27</ecNumber>
    </recommendedName>
</protein>
<feature type="compositionally biased region" description="Low complexity" evidence="10">
    <location>
        <begin position="136"/>
        <end position="151"/>
    </location>
</feature>
<organism evidence="14 15">
    <name type="scientific">Elliptochloris bilobata</name>
    <dbReference type="NCBI Taxonomy" id="381761"/>
    <lineage>
        <taxon>Eukaryota</taxon>
        <taxon>Viridiplantae</taxon>
        <taxon>Chlorophyta</taxon>
        <taxon>core chlorophytes</taxon>
        <taxon>Trebouxiophyceae</taxon>
        <taxon>Trebouxiophyceae incertae sedis</taxon>
        <taxon>Elliptochloris clade</taxon>
        <taxon>Elliptochloris</taxon>
    </lineage>
</organism>
<dbReference type="Pfam" id="PF12937">
    <property type="entry name" value="F-box-like"/>
    <property type="match status" value="1"/>
</dbReference>
<keyword evidence="4" id="KW-0808">Transferase</keyword>
<sequence length="532" mass="57627">MLRGASDVSESPAAQLAACCDSCWASLLHAFRWCLCWPDEGYEAAPMDERPEAAGGGAHAAAHYQAPAPHAATVLEDLRRSPERPPLPPKGAELQTGPGSSRRRPQGGSDSGTDTDAEPGSGRARPRRCRSREALAEAAAASREQLAAAARGGRSNGLDAGGEPPTTPGLKQRVKSGLSLASEDEDFCSTCLEGYSDDNPQIWTNCRHHFHLACIYEWLERKETCPIWKQRCIATTDREEREREQQPRRDELLELPDELLALVLPSLAARDLATLVQVCKKFNGLAGLEQRWQALYSSRFGCSTLSEEAAKLAGAWHCLYKLKHLSDQTANGWERLSHVEMRAAAARFAKRTVTGRLQVVFLLDGSGSVTEDDFQAMTGFTSLAVEELNGLVPELQVAVVQFASEPRVELPLQPIETAAFQACVADMGRMNGGTNIAQALGCAGQLLRAASLDGDAARVLVLLTDGRLEYSQRRETAEVARRLADELSARVFAMGVGRGVVRCDLEQIVAADGAGDAAERYLPLRTLADAPW</sequence>
<dbReference type="AlphaFoldDB" id="A0AAW1SEZ8"/>
<dbReference type="InterPro" id="IPR024766">
    <property type="entry name" value="Znf_RING_H2"/>
</dbReference>
<evidence type="ECO:0000259" key="12">
    <source>
        <dbReference type="PROSITE" id="PS50181"/>
    </source>
</evidence>
<comment type="caution">
    <text evidence="14">The sequence shown here is derived from an EMBL/GenBank/DDBJ whole genome shotgun (WGS) entry which is preliminary data.</text>
</comment>
<evidence type="ECO:0000256" key="7">
    <source>
        <dbReference type="ARBA" id="ARBA00022786"/>
    </source>
</evidence>
<keyword evidence="8" id="KW-0862">Zinc</keyword>
<comment type="catalytic activity">
    <reaction evidence="1">
        <text>S-ubiquitinyl-[E2 ubiquitin-conjugating enzyme]-L-cysteine + [acceptor protein]-L-lysine = [E2 ubiquitin-conjugating enzyme]-L-cysteine + N(6)-ubiquitinyl-[acceptor protein]-L-lysine.</text>
        <dbReference type="EC" id="2.3.2.27"/>
    </reaction>
</comment>
<evidence type="ECO:0000256" key="4">
    <source>
        <dbReference type="ARBA" id="ARBA00022679"/>
    </source>
</evidence>
<feature type="domain" description="RING-type" evidence="11">
    <location>
        <begin position="188"/>
        <end position="229"/>
    </location>
</feature>
<dbReference type="Gene3D" id="3.30.40.10">
    <property type="entry name" value="Zinc/RING finger domain, C3HC4 (zinc finger)"/>
    <property type="match status" value="1"/>
</dbReference>
<dbReference type="InterPro" id="IPR001841">
    <property type="entry name" value="Znf_RING"/>
</dbReference>
<dbReference type="PROSITE" id="PS50234">
    <property type="entry name" value="VWFA"/>
    <property type="match status" value="1"/>
</dbReference>
<dbReference type="Pfam" id="PF00092">
    <property type="entry name" value="VWA"/>
    <property type="match status" value="1"/>
</dbReference>
<accession>A0AAW1SEZ8</accession>
<gene>
    <name evidence="14" type="ORF">WJX81_007814</name>
</gene>
<dbReference type="GO" id="GO:0008270">
    <property type="term" value="F:zinc ion binding"/>
    <property type="evidence" value="ECO:0007669"/>
    <property type="project" value="UniProtKB-KW"/>
</dbReference>
<evidence type="ECO:0000256" key="6">
    <source>
        <dbReference type="ARBA" id="ARBA00022771"/>
    </source>
</evidence>
<keyword evidence="6 9" id="KW-0863">Zinc-finger</keyword>
<dbReference type="SUPFAM" id="SSF81383">
    <property type="entry name" value="F-box domain"/>
    <property type="match status" value="1"/>
</dbReference>
<proteinExistence type="predicted"/>
<keyword evidence="15" id="KW-1185">Reference proteome</keyword>
<dbReference type="PRINTS" id="PR00453">
    <property type="entry name" value="VWFADOMAIN"/>
</dbReference>
<dbReference type="PROSITE" id="PS50181">
    <property type="entry name" value="FBOX"/>
    <property type="match status" value="1"/>
</dbReference>
<dbReference type="InterPro" id="IPR036047">
    <property type="entry name" value="F-box-like_dom_sf"/>
</dbReference>
<dbReference type="PANTHER" id="PTHR46463">
    <property type="entry name" value="ZINC FINGER, RING/FYVE/PHD-TYPE"/>
    <property type="match status" value="1"/>
</dbReference>
<evidence type="ECO:0000256" key="8">
    <source>
        <dbReference type="ARBA" id="ARBA00022833"/>
    </source>
</evidence>
<dbReference type="EC" id="2.3.2.27" evidence="3"/>
<comment type="pathway">
    <text evidence="2">Protein modification; protein ubiquitination.</text>
</comment>
<evidence type="ECO:0000256" key="1">
    <source>
        <dbReference type="ARBA" id="ARBA00000900"/>
    </source>
</evidence>
<dbReference type="PROSITE" id="PS50089">
    <property type="entry name" value="ZF_RING_2"/>
    <property type="match status" value="1"/>
</dbReference>
<evidence type="ECO:0000313" key="14">
    <source>
        <dbReference type="EMBL" id="KAK9844198.1"/>
    </source>
</evidence>
<dbReference type="GO" id="GO:0061630">
    <property type="term" value="F:ubiquitin protein ligase activity"/>
    <property type="evidence" value="ECO:0007669"/>
    <property type="project" value="UniProtKB-EC"/>
</dbReference>
<evidence type="ECO:0000313" key="15">
    <source>
        <dbReference type="Proteomes" id="UP001445335"/>
    </source>
</evidence>
<dbReference type="Pfam" id="PF12678">
    <property type="entry name" value="zf-rbx1"/>
    <property type="match status" value="1"/>
</dbReference>
<evidence type="ECO:0000256" key="10">
    <source>
        <dbReference type="SAM" id="MobiDB-lite"/>
    </source>
</evidence>
<dbReference type="EMBL" id="JALJOU010000004">
    <property type="protein sequence ID" value="KAK9844198.1"/>
    <property type="molecule type" value="Genomic_DNA"/>
</dbReference>
<dbReference type="Gene3D" id="1.20.1280.50">
    <property type="match status" value="1"/>
</dbReference>
<dbReference type="PANTHER" id="PTHR46463:SF10">
    <property type="entry name" value="OS01G0926200 PROTEIN"/>
    <property type="match status" value="1"/>
</dbReference>
<evidence type="ECO:0000256" key="3">
    <source>
        <dbReference type="ARBA" id="ARBA00012483"/>
    </source>
</evidence>
<keyword evidence="5" id="KW-0479">Metal-binding</keyword>
<dbReference type="InterPro" id="IPR036465">
    <property type="entry name" value="vWFA_dom_sf"/>
</dbReference>
<evidence type="ECO:0000256" key="5">
    <source>
        <dbReference type="ARBA" id="ARBA00022723"/>
    </source>
</evidence>
<evidence type="ECO:0000256" key="2">
    <source>
        <dbReference type="ARBA" id="ARBA00004906"/>
    </source>
</evidence>
<evidence type="ECO:0000259" key="13">
    <source>
        <dbReference type="PROSITE" id="PS50234"/>
    </source>
</evidence>
<dbReference type="InterPro" id="IPR001810">
    <property type="entry name" value="F-box_dom"/>
</dbReference>
<dbReference type="SUPFAM" id="SSF53300">
    <property type="entry name" value="vWA-like"/>
    <property type="match status" value="1"/>
</dbReference>
<dbReference type="CDD" id="cd01450">
    <property type="entry name" value="vWFA_subfamily_ECM"/>
    <property type="match status" value="1"/>
</dbReference>
<dbReference type="Gene3D" id="3.40.50.410">
    <property type="entry name" value="von Willebrand factor, type A domain"/>
    <property type="match status" value="1"/>
</dbReference>
<dbReference type="InterPro" id="IPR013083">
    <property type="entry name" value="Znf_RING/FYVE/PHD"/>
</dbReference>
<keyword evidence="7" id="KW-0833">Ubl conjugation pathway</keyword>
<dbReference type="SUPFAM" id="SSF57850">
    <property type="entry name" value="RING/U-box"/>
    <property type="match status" value="1"/>
</dbReference>
<feature type="region of interest" description="Disordered" evidence="10">
    <location>
        <begin position="79"/>
        <end position="176"/>
    </location>
</feature>
<evidence type="ECO:0000256" key="9">
    <source>
        <dbReference type="PROSITE-ProRule" id="PRU00175"/>
    </source>
</evidence>
<dbReference type="InterPro" id="IPR002035">
    <property type="entry name" value="VWF_A"/>
</dbReference>
<name>A0AAW1SEZ8_9CHLO</name>
<feature type="domain" description="F-box" evidence="12">
    <location>
        <begin position="249"/>
        <end position="295"/>
    </location>
</feature>
<evidence type="ECO:0000259" key="11">
    <source>
        <dbReference type="PROSITE" id="PS50089"/>
    </source>
</evidence>